<feature type="region of interest" description="Disordered" evidence="10">
    <location>
        <begin position="544"/>
        <end position="626"/>
    </location>
</feature>
<proteinExistence type="predicted"/>
<keyword evidence="3 7" id="KW-0547">Nucleotide-binding</keyword>
<dbReference type="GO" id="GO:0005524">
    <property type="term" value="F:ATP binding"/>
    <property type="evidence" value="ECO:0007669"/>
    <property type="project" value="UniProtKB-KW"/>
</dbReference>
<feature type="region of interest" description="Disordered" evidence="10">
    <location>
        <begin position="22"/>
        <end position="46"/>
    </location>
</feature>
<dbReference type="InterPro" id="IPR011009">
    <property type="entry name" value="Kinase-like_dom_sf"/>
</dbReference>
<name>A0A7R9YBM0_9STRA</name>
<evidence type="ECO:0000256" key="1">
    <source>
        <dbReference type="ARBA" id="ARBA00022527"/>
    </source>
</evidence>
<evidence type="ECO:0000256" key="4">
    <source>
        <dbReference type="ARBA" id="ARBA00022777"/>
    </source>
</evidence>
<gene>
    <name evidence="12" type="ORF">PPYR1160_LOCUS5702</name>
</gene>
<dbReference type="InterPro" id="IPR030616">
    <property type="entry name" value="Aur-like"/>
</dbReference>
<feature type="binding site" evidence="7">
    <location>
        <position position="345"/>
    </location>
    <ligand>
        <name>ATP</name>
        <dbReference type="ChEBI" id="CHEBI:30616"/>
    </ligand>
</feature>
<keyword evidence="1" id="KW-0723">Serine/threonine-protein kinase</keyword>
<reference evidence="12" key="1">
    <citation type="submission" date="2021-01" db="EMBL/GenBank/DDBJ databases">
        <authorList>
            <person name="Corre E."/>
            <person name="Pelletier E."/>
            <person name="Niang G."/>
            <person name="Scheremetjew M."/>
            <person name="Finn R."/>
            <person name="Kale V."/>
            <person name="Holt S."/>
            <person name="Cochrane G."/>
            <person name="Meng A."/>
            <person name="Brown T."/>
            <person name="Cohen L."/>
        </authorList>
    </citation>
    <scope>NUCLEOTIDE SEQUENCE</scope>
    <source>
        <strain evidence="12">CCMP2078</strain>
    </source>
</reference>
<dbReference type="PROSITE" id="PS00108">
    <property type="entry name" value="PROTEIN_KINASE_ST"/>
    <property type="match status" value="1"/>
</dbReference>
<protein>
    <recommendedName>
        <fullName evidence="11">Protein kinase domain-containing protein</fullName>
    </recommendedName>
</protein>
<feature type="compositionally biased region" description="Basic residues" evidence="10">
    <location>
        <begin position="615"/>
        <end position="626"/>
    </location>
</feature>
<dbReference type="InterPro" id="IPR008271">
    <property type="entry name" value="Ser/Thr_kinase_AS"/>
</dbReference>
<keyword evidence="2" id="KW-0808">Transferase</keyword>
<feature type="compositionally biased region" description="Basic and acidic residues" evidence="10">
    <location>
        <begin position="554"/>
        <end position="591"/>
    </location>
</feature>
<feature type="region of interest" description="Disordered" evidence="10">
    <location>
        <begin position="503"/>
        <end position="532"/>
    </location>
</feature>
<feature type="cross-link" description="Glycyl lysine isopeptide (Lys-Gly) (interchain with G-Cter in SUMO2)" evidence="8">
    <location>
        <position position="310"/>
    </location>
</feature>
<dbReference type="SUPFAM" id="SSF56112">
    <property type="entry name" value="Protein kinase-like (PK-like)"/>
    <property type="match status" value="1"/>
</dbReference>
<evidence type="ECO:0000256" key="7">
    <source>
        <dbReference type="PIRSR" id="PIRSR630616-2"/>
    </source>
</evidence>
<feature type="compositionally biased region" description="Polar residues" evidence="10">
    <location>
        <begin position="36"/>
        <end position="45"/>
    </location>
</feature>
<feature type="active site" description="Proton acceptor" evidence="6">
    <location>
        <position position="308"/>
    </location>
</feature>
<dbReference type="SMART" id="SM00220">
    <property type="entry name" value="S_TKc"/>
    <property type="match status" value="1"/>
</dbReference>
<evidence type="ECO:0000256" key="5">
    <source>
        <dbReference type="ARBA" id="ARBA00022840"/>
    </source>
</evidence>
<evidence type="ECO:0000313" key="12">
    <source>
        <dbReference type="EMBL" id="CAD8256210.1"/>
    </source>
</evidence>
<evidence type="ECO:0000256" key="6">
    <source>
        <dbReference type="PIRSR" id="PIRSR630616-1"/>
    </source>
</evidence>
<evidence type="ECO:0000259" key="11">
    <source>
        <dbReference type="PROSITE" id="PS50011"/>
    </source>
</evidence>
<keyword evidence="4" id="KW-0418">Kinase</keyword>
<sequence length="626" mass="68558">METGGGAAPTRKERKQIKRLAEWDRLRKTGRRPTNPHASFPSSDEANVLARDRGRSELLALCMCALKEEASVGLKKVVAVMAGKEKAIVRVIGEFVLGLNSFQLRWILGRPLGCGGQSQVYEIRHRYRYRFLEPMRQKIQEAEEARQRMEEAPSTMERESAKKIMDRIRSEVEETLSTLPPQNFAVKMAVGVSSSKGMASPASSQSSNPDMLAQEARMMKLVTEAAADLTPGQPLPIPPLVEYCENRTLDASFLVMPVYPGGDLFDRLLALPKNAGERGVAEGDVVPVVRALTTEIARLHSFGVIHRDIKPENIVFQRVGRRKGPMLRSKWPSLTDGRDRLVLLDLGLAVSAGAGDDGQTQTDACGTVLYGAPEQVAGKPHGYTADIWSLGVVAYVLLCGQNPFQSGEGEAEQRALAARSEYQFPEGRPSAAAREFIRRCLLVDPRGRPTAVELLQANTWLRKGLSSSEGMLGTPGLGRHHVVSQAQAQAALSASWEESLSEVSHTPRKATSKDHFFGSPLSPRRGMNPPVPIPALQVMARLAQTEASPASAEARVEGRPGDSRWTSERPKSAAGERKSDAAADRRREGRRNWSAPGKNSSRLDASPPETPEKSSKRRFGWLKSRS</sequence>
<organism evidence="12">
    <name type="scientific">Pinguiococcus pyrenoidosus</name>
    <dbReference type="NCBI Taxonomy" id="172671"/>
    <lineage>
        <taxon>Eukaryota</taxon>
        <taxon>Sar</taxon>
        <taxon>Stramenopiles</taxon>
        <taxon>Ochrophyta</taxon>
        <taxon>Pinguiophyceae</taxon>
        <taxon>Pinguiochrysidales</taxon>
        <taxon>Pinguiochrysidaceae</taxon>
        <taxon>Pinguiococcus</taxon>
    </lineage>
</organism>
<dbReference type="InterPro" id="IPR000719">
    <property type="entry name" value="Prot_kinase_dom"/>
</dbReference>
<accession>A0A7R9YBM0</accession>
<dbReference type="AlphaFoldDB" id="A0A7R9YBM0"/>
<dbReference type="Gene3D" id="1.10.510.10">
    <property type="entry name" value="Transferase(Phosphotransferase) domain 1"/>
    <property type="match status" value="1"/>
</dbReference>
<evidence type="ECO:0000256" key="8">
    <source>
        <dbReference type="PIRSR" id="PIRSR630616-3"/>
    </source>
</evidence>
<dbReference type="EMBL" id="HBEA01007442">
    <property type="protein sequence ID" value="CAD8256210.1"/>
    <property type="molecule type" value="Transcribed_RNA"/>
</dbReference>
<evidence type="ECO:0000256" key="2">
    <source>
        <dbReference type="ARBA" id="ARBA00022679"/>
    </source>
</evidence>
<keyword evidence="5 7" id="KW-0067">ATP-binding</keyword>
<feature type="coiled-coil region" evidence="9">
    <location>
        <begin position="132"/>
        <end position="159"/>
    </location>
</feature>
<dbReference type="PROSITE" id="PS50011">
    <property type="entry name" value="PROTEIN_KINASE_DOM"/>
    <property type="match status" value="1"/>
</dbReference>
<feature type="domain" description="Protein kinase" evidence="11">
    <location>
        <begin position="106"/>
        <end position="461"/>
    </location>
</feature>
<keyword evidence="9" id="KW-0175">Coiled coil</keyword>
<dbReference type="PANTHER" id="PTHR24350">
    <property type="entry name" value="SERINE/THREONINE-PROTEIN KINASE IAL-RELATED"/>
    <property type="match status" value="1"/>
</dbReference>
<feature type="binding site" evidence="7">
    <location>
        <begin position="312"/>
        <end position="313"/>
    </location>
    <ligand>
        <name>ATP</name>
        <dbReference type="ChEBI" id="CHEBI:30616"/>
    </ligand>
</feature>
<evidence type="ECO:0000256" key="10">
    <source>
        <dbReference type="SAM" id="MobiDB-lite"/>
    </source>
</evidence>
<dbReference type="Pfam" id="PF00069">
    <property type="entry name" value="Pkinase"/>
    <property type="match status" value="1"/>
</dbReference>
<dbReference type="GO" id="GO:0004674">
    <property type="term" value="F:protein serine/threonine kinase activity"/>
    <property type="evidence" value="ECO:0007669"/>
    <property type="project" value="UniProtKB-KW"/>
</dbReference>
<evidence type="ECO:0000256" key="9">
    <source>
        <dbReference type="SAM" id="Coils"/>
    </source>
</evidence>
<evidence type="ECO:0000256" key="3">
    <source>
        <dbReference type="ARBA" id="ARBA00022741"/>
    </source>
</evidence>